<keyword evidence="1" id="KW-1133">Transmembrane helix</keyword>
<feature type="transmembrane region" description="Helical" evidence="1">
    <location>
        <begin position="120"/>
        <end position="143"/>
    </location>
</feature>
<protein>
    <submittedName>
        <fullName evidence="2">Uncharacterized protein</fullName>
    </submittedName>
</protein>
<reference evidence="2 3" key="1">
    <citation type="submission" date="2014-01" db="EMBL/GenBank/DDBJ databases">
        <title>Genome sequencing of Thermotog hypogea.</title>
        <authorList>
            <person name="Zhang X."/>
            <person name="Alvare G."/>
            <person name="Fristensky B."/>
            <person name="Chen L."/>
            <person name="Suen T."/>
            <person name="Chen Q."/>
            <person name="Ma K."/>
        </authorList>
    </citation>
    <scope>NUCLEOTIDE SEQUENCE [LARGE SCALE GENOMIC DNA]</scope>
    <source>
        <strain evidence="2 3">DSM 11164</strain>
    </source>
</reference>
<evidence type="ECO:0000313" key="2">
    <source>
        <dbReference type="EMBL" id="AJC74625.1"/>
    </source>
</evidence>
<organism evidence="2 3">
    <name type="scientific">Pseudothermotoga hypogea DSM 11164 = NBRC 106472</name>
    <dbReference type="NCBI Taxonomy" id="1123384"/>
    <lineage>
        <taxon>Bacteria</taxon>
        <taxon>Thermotogati</taxon>
        <taxon>Thermotogota</taxon>
        <taxon>Thermotogae</taxon>
        <taxon>Thermotogales</taxon>
        <taxon>Thermotogaceae</taxon>
        <taxon>Pseudothermotoga</taxon>
    </lineage>
</organism>
<sequence length="150" mass="16569">MKTVLYLALIIGVLWSTFGLVMLIGYSLLSYASPFLNDILNVTVKSSRWFLAFALSFLASGMCICLYSLAKANGDNHVVFLSFAFSSSALSIAIQIYRMVVSGFGWFAYDLLGSYGEIGLVKLVSVGLLALSLIFFSFQFSLIRMERYSS</sequence>
<dbReference type="STRING" id="1123384.AJ81_01045"/>
<feature type="transmembrane region" description="Helical" evidence="1">
    <location>
        <begin position="77"/>
        <end position="100"/>
    </location>
</feature>
<name>A0A0X1KTN9_9THEM</name>
<proteinExistence type="predicted"/>
<dbReference type="PaxDb" id="1123384-AJ81_01045"/>
<keyword evidence="1" id="KW-0472">Membrane</keyword>
<keyword evidence="1" id="KW-0812">Transmembrane</keyword>
<dbReference type="Proteomes" id="UP000077469">
    <property type="component" value="Chromosome"/>
</dbReference>
<evidence type="ECO:0000313" key="3">
    <source>
        <dbReference type="Proteomes" id="UP000077469"/>
    </source>
</evidence>
<dbReference type="PATRIC" id="fig|1123384.7.peg.207"/>
<dbReference type="EMBL" id="CP007141">
    <property type="protein sequence ID" value="AJC74625.1"/>
    <property type="molecule type" value="Genomic_DNA"/>
</dbReference>
<gene>
    <name evidence="2" type="ORF">AJ81_01045</name>
</gene>
<feature type="transmembrane region" description="Helical" evidence="1">
    <location>
        <begin position="49"/>
        <end position="70"/>
    </location>
</feature>
<accession>A0A0X1KTN9</accession>
<feature type="transmembrane region" description="Helical" evidence="1">
    <location>
        <begin position="7"/>
        <end position="29"/>
    </location>
</feature>
<dbReference type="RefSeq" id="WP_031503266.1">
    <property type="nucleotide sequence ID" value="NC_022795.1"/>
</dbReference>
<dbReference type="OrthoDB" id="47757at2"/>
<evidence type="ECO:0000256" key="1">
    <source>
        <dbReference type="SAM" id="Phobius"/>
    </source>
</evidence>
<keyword evidence="3" id="KW-1185">Reference proteome</keyword>
<dbReference type="AlphaFoldDB" id="A0A0X1KTN9"/>
<dbReference type="KEGG" id="phy:AJ81_01045"/>